<proteinExistence type="predicted"/>
<gene>
    <name evidence="2" type="ORF">DESAMIL20_683</name>
</gene>
<reference evidence="2 3" key="1">
    <citation type="journal article" date="2017" name="Front. Microbiol.">
        <title>Genome Sequence of Desulfurella amilsii Strain TR1 and Comparative Genomics of Desulfurellaceae Family.</title>
        <authorList>
            <person name="Florentino A.P."/>
            <person name="Stams A.J."/>
            <person name="Sanchez-Andrea I."/>
        </authorList>
    </citation>
    <scope>NUCLEOTIDE SEQUENCE [LARGE SCALE GENOMIC DNA]</scope>
    <source>
        <strain evidence="2 3">TR1</strain>
    </source>
</reference>
<evidence type="ECO:0000256" key="1">
    <source>
        <dbReference type="SAM" id="MobiDB-lite"/>
    </source>
</evidence>
<protein>
    <submittedName>
        <fullName evidence="2">Uncharacterized protein</fullName>
    </submittedName>
</protein>
<feature type="compositionally biased region" description="Polar residues" evidence="1">
    <location>
        <begin position="75"/>
        <end position="84"/>
    </location>
</feature>
<comment type="caution">
    <text evidence="2">The sequence shown here is derived from an EMBL/GenBank/DDBJ whole genome shotgun (WGS) entry which is preliminary data.</text>
</comment>
<dbReference type="AlphaFoldDB" id="A0A1X4XY89"/>
<organism evidence="2 3">
    <name type="scientific">Desulfurella amilsii</name>
    <dbReference type="NCBI Taxonomy" id="1562698"/>
    <lineage>
        <taxon>Bacteria</taxon>
        <taxon>Pseudomonadati</taxon>
        <taxon>Campylobacterota</taxon>
        <taxon>Desulfurellia</taxon>
        <taxon>Desulfurellales</taxon>
        <taxon>Desulfurellaceae</taxon>
        <taxon>Desulfurella</taxon>
    </lineage>
</organism>
<sequence length="113" mass="13470">MAKKKDESNFRYFFFRIPREKATFLDELQIPKTTFILQACQYFIQHMPDKYKSLYFQEIDNIINDNKEKLEEQPQSKTDSNNTAYIKPEPEVKTETDVEIEIKKEAEDDGSSF</sequence>
<dbReference type="RefSeq" id="WP_086033414.1">
    <property type="nucleotide sequence ID" value="NZ_MDSU01000016.1"/>
</dbReference>
<dbReference type="STRING" id="1562698.DESAMIL20_683"/>
<feature type="region of interest" description="Disordered" evidence="1">
    <location>
        <begin position="70"/>
        <end position="98"/>
    </location>
</feature>
<accession>A0A1X4XY89</accession>
<name>A0A1X4XY89_9BACT</name>
<evidence type="ECO:0000313" key="2">
    <source>
        <dbReference type="EMBL" id="OSS42499.1"/>
    </source>
</evidence>
<evidence type="ECO:0000313" key="3">
    <source>
        <dbReference type="Proteomes" id="UP000194141"/>
    </source>
</evidence>
<dbReference type="Proteomes" id="UP000194141">
    <property type="component" value="Unassembled WGS sequence"/>
</dbReference>
<feature type="compositionally biased region" description="Basic and acidic residues" evidence="1">
    <location>
        <begin position="88"/>
        <end position="98"/>
    </location>
</feature>
<keyword evidence="3" id="KW-1185">Reference proteome</keyword>
<dbReference type="EMBL" id="MDSU01000016">
    <property type="protein sequence ID" value="OSS42499.1"/>
    <property type="molecule type" value="Genomic_DNA"/>
</dbReference>